<accession>A0A223V9E9</accession>
<dbReference type="AlphaFoldDB" id="A0A223V9E9"/>
<protein>
    <submittedName>
        <fullName evidence="1">Uncharacterized protein</fullName>
    </submittedName>
</protein>
<keyword evidence="2" id="KW-1185">Reference proteome</keyword>
<dbReference type="OrthoDB" id="2080138at2"/>
<organism evidence="1 2">
    <name type="scientific">Maribacter cobaltidurans</name>
    <dbReference type="NCBI Taxonomy" id="1178778"/>
    <lineage>
        <taxon>Bacteria</taxon>
        <taxon>Pseudomonadati</taxon>
        <taxon>Bacteroidota</taxon>
        <taxon>Flavobacteriia</taxon>
        <taxon>Flavobacteriales</taxon>
        <taxon>Flavobacteriaceae</taxon>
        <taxon>Maribacter</taxon>
    </lineage>
</organism>
<dbReference type="Proteomes" id="UP000215244">
    <property type="component" value="Chromosome"/>
</dbReference>
<sequence length="418" mass="46668">MENRTEGAWIIHHTKKLQEVTRTSDFEDIELAGKCGLLLSSLAASEQESTLNKDKVNAISDSLNINKKLELPIIKQTLKDAHLIDISQSGDISILGITTSGVLTHTSEIFNESSNNFQKASLELTNYSSDKPIKEKLLKEYIGDNYKLDSKTNTKLFQQSEDIGIIDFEQFDGAKTYFNGNLFKRDSVEKTAKVLSSLSSDDAKKVSDLDILISKDGCVTIETALTILGQTLMSKLQSIAMYDFNEVSNNQHSKIFLTKPSSFAKFGNPFEDDALDLAKAFISSLIYGLKVSTSNRGKIQDYSMLTNTLRKLLRGERVGPCTAIGQDYQVLEMNRVIQLEHGHGSRFYMRLLKYDIAQIALDVIEKGDLAEKSTLESGISSTSVSNYTGPEENRWKVRRKKSTSPSLNVGELLRTMRN</sequence>
<evidence type="ECO:0000313" key="2">
    <source>
        <dbReference type="Proteomes" id="UP000215244"/>
    </source>
</evidence>
<dbReference type="RefSeq" id="WP_094998111.1">
    <property type="nucleotide sequence ID" value="NZ_BMJL01000015.1"/>
</dbReference>
<evidence type="ECO:0000313" key="1">
    <source>
        <dbReference type="EMBL" id="ASV31509.1"/>
    </source>
</evidence>
<name>A0A223V9E9_9FLAO</name>
<reference evidence="1 2" key="1">
    <citation type="submission" date="2017-08" db="EMBL/GenBank/DDBJ databases">
        <title>The complete genome sequence of Maribacter sp. B1, isolated from deep-sea sediment.</title>
        <authorList>
            <person name="Wu Y.-H."/>
            <person name="Cheng H."/>
            <person name="Xu X.-W."/>
        </authorList>
    </citation>
    <scope>NUCLEOTIDE SEQUENCE [LARGE SCALE GENOMIC DNA]</scope>
    <source>
        <strain evidence="1 2">B1</strain>
    </source>
</reference>
<gene>
    <name evidence="1" type="ORF">CJ263_15520</name>
</gene>
<dbReference type="EMBL" id="CP022957">
    <property type="protein sequence ID" value="ASV31509.1"/>
    <property type="molecule type" value="Genomic_DNA"/>
</dbReference>
<dbReference type="KEGG" id="marb:CJ263_15520"/>
<proteinExistence type="predicted"/>